<feature type="active site" description="Proton acceptor" evidence="4">
    <location>
        <position position="390"/>
    </location>
</feature>
<evidence type="ECO:0000313" key="6">
    <source>
        <dbReference type="EMBL" id="EAW33083.1"/>
    </source>
</evidence>
<keyword evidence="7" id="KW-1185">Reference proteome</keyword>
<dbReference type="SUPFAM" id="SSF53474">
    <property type="entry name" value="alpha/beta-Hydrolases"/>
    <property type="match status" value="1"/>
</dbReference>
<comment type="caution">
    <text evidence="6">The sequence shown here is derived from an EMBL/GenBank/DDBJ whole genome shotgun (WGS) entry which is preliminary data.</text>
</comment>
<dbReference type="InterPro" id="IPR000639">
    <property type="entry name" value="Epox_hydrolase-like"/>
</dbReference>
<organism evidence="6 7">
    <name type="scientific">marine gamma proteobacterium HTCC2143</name>
    <dbReference type="NCBI Taxonomy" id="247633"/>
    <lineage>
        <taxon>Bacteria</taxon>
        <taxon>Pseudomonadati</taxon>
        <taxon>Pseudomonadota</taxon>
        <taxon>Gammaproteobacteria</taxon>
        <taxon>Cellvibrionales</taxon>
        <taxon>Spongiibacteraceae</taxon>
        <taxon>BD1-7 clade</taxon>
    </lineage>
</organism>
<protein>
    <submittedName>
        <fullName evidence="6">Putative hydrolase</fullName>
    </submittedName>
</protein>
<feature type="active site" description="Nucleophile" evidence="4">
    <location>
        <position position="212"/>
    </location>
</feature>
<dbReference type="Proteomes" id="UP000004931">
    <property type="component" value="Unassembled WGS sequence"/>
</dbReference>
<comment type="similarity">
    <text evidence="1">Belongs to the peptidase S33 family.</text>
</comment>
<keyword evidence="2" id="KW-0058">Aromatic hydrocarbons catabolism</keyword>
<evidence type="ECO:0000313" key="7">
    <source>
        <dbReference type="Proteomes" id="UP000004931"/>
    </source>
</evidence>
<feature type="active site" description="Proton donor" evidence="4">
    <location>
        <position position="339"/>
    </location>
</feature>
<dbReference type="PIRSF" id="PIRSF001112">
    <property type="entry name" value="Epoxide_hydrolase"/>
    <property type="match status" value="1"/>
</dbReference>
<accession>A0YAC9</accession>
<evidence type="ECO:0000256" key="1">
    <source>
        <dbReference type="ARBA" id="ARBA00010088"/>
    </source>
</evidence>
<dbReference type="PANTHER" id="PTHR21661:SF35">
    <property type="entry name" value="EPOXIDE HYDROLASE"/>
    <property type="match status" value="1"/>
</dbReference>
<dbReference type="InterPro" id="IPR016292">
    <property type="entry name" value="Epoxide_hydrolase"/>
</dbReference>
<reference evidence="6 7" key="1">
    <citation type="journal article" date="2010" name="J. Bacteriol.">
        <title>Genome sequence of the oligotrophic marine Gammaproteobacterium HTCC2143, isolated from the Oregon Coast.</title>
        <authorList>
            <person name="Oh H.M."/>
            <person name="Kang I."/>
            <person name="Ferriera S."/>
            <person name="Giovannoni S.J."/>
            <person name="Cho J.C."/>
        </authorList>
    </citation>
    <scope>NUCLEOTIDE SEQUENCE [LARGE SCALE GENOMIC DNA]</scope>
    <source>
        <strain evidence="6 7">HTCC2143</strain>
    </source>
</reference>
<evidence type="ECO:0000259" key="5">
    <source>
        <dbReference type="Pfam" id="PF06441"/>
    </source>
</evidence>
<gene>
    <name evidence="6" type="ORF">GP2143_17546</name>
</gene>
<dbReference type="PANTHER" id="PTHR21661">
    <property type="entry name" value="EPOXIDE HYDROLASE 1-RELATED"/>
    <property type="match status" value="1"/>
</dbReference>
<evidence type="ECO:0000256" key="3">
    <source>
        <dbReference type="ARBA" id="ARBA00022801"/>
    </source>
</evidence>
<dbReference type="GO" id="GO:0004301">
    <property type="term" value="F:epoxide hydrolase activity"/>
    <property type="evidence" value="ECO:0007669"/>
    <property type="project" value="TreeGrafter"/>
</dbReference>
<proteinExistence type="inferred from homology"/>
<dbReference type="AlphaFoldDB" id="A0YAC9"/>
<sequence>MKEKCWCNWQNNSFKTTKSNRLTIQTTIDHGDTTVNDITPFHIDIPEASLDDLKQRLSLTRLPEAETPNDWSQGVPLAYAKEILQYWSTDYDWRRAETLLNSFPQFQTSLDGLNIHFLHIKSPEPDAMPLIMTHGWPGSVVEFLKVIGPLTDPVAHGGDAKDAFHLVCPSLPGFGFSGKPDKPGWGIEKIGAQWALLMARLGYESYVAQGGDWGSTVTNAIAAQDPQHCIGIHLNMAIAAPDPETMDSLTASEQRALTGFKHYADWDSGYSKQQSTRPQTIGYGLVDSPMGQAMWIMEKFWAWTDCKGHPENVLSRDEMLDNIMVYWLTASGASSARIYWESFNNPSSDPINVATGISVFPHDIFQTSERWARKRFTDLVYFNELDEGGHFAAFEQPETFVNEVRACFQRIR</sequence>
<dbReference type="InterPro" id="IPR029058">
    <property type="entry name" value="AB_hydrolase_fold"/>
</dbReference>
<dbReference type="Gene3D" id="3.40.50.1820">
    <property type="entry name" value="alpha/beta hydrolase"/>
    <property type="match status" value="1"/>
</dbReference>
<dbReference type="ESTHER" id="9gamm-a0yac9">
    <property type="family name" value="Epoxide_hydrolase"/>
</dbReference>
<name>A0YAC9_9GAMM</name>
<dbReference type="EMBL" id="AAVT01000001">
    <property type="protein sequence ID" value="EAW33083.1"/>
    <property type="molecule type" value="Genomic_DNA"/>
</dbReference>
<evidence type="ECO:0000256" key="2">
    <source>
        <dbReference type="ARBA" id="ARBA00022797"/>
    </source>
</evidence>
<dbReference type="STRING" id="247633.GP2143_17546"/>
<dbReference type="Pfam" id="PF06441">
    <property type="entry name" value="EHN"/>
    <property type="match status" value="1"/>
</dbReference>
<dbReference type="GO" id="GO:0097176">
    <property type="term" value="P:epoxide metabolic process"/>
    <property type="evidence" value="ECO:0007669"/>
    <property type="project" value="TreeGrafter"/>
</dbReference>
<feature type="domain" description="Epoxide hydrolase N-terminal" evidence="5">
    <location>
        <begin position="38"/>
        <end position="143"/>
    </location>
</feature>
<dbReference type="PRINTS" id="PR00412">
    <property type="entry name" value="EPOXHYDRLASE"/>
</dbReference>
<dbReference type="eggNOG" id="COG0596">
    <property type="taxonomic scope" value="Bacteria"/>
</dbReference>
<keyword evidence="3 6" id="KW-0378">Hydrolase</keyword>
<evidence type="ECO:0000256" key="4">
    <source>
        <dbReference type="PIRSR" id="PIRSR001112-1"/>
    </source>
</evidence>
<dbReference type="InterPro" id="IPR010497">
    <property type="entry name" value="Epoxide_hydro_N"/>
</dbReference>